<sequence length="312" mass="32611">MPVEGASGAFFCEKKMINAILASKGKMGAAFVKGRRFAVTKVLAGPCVVIQVKKMEKDGYWAVQLGFGERRIKNISKAMQGHLKLSQNSKVKTQSSNLKSQNTLPRFIREVRLEEEPKMNVGDEVKASDVFNVGDIVSVYGISKGKGFQGVVKRWGFAGGPRTHGQSDRERAPGSIGQGTTPGRVYKGKHMAGRMGGDSVTVKNLQVVSIEPETGLIEISGPVPGDTGGLLKITRTAKGELEGIQEVAAQVVEGEPSSAEATEDKVPADAGLPAGKAGAVAGKPADEAPTESGAPAATKEVPAAKGGQSDKS</sequence>
<dbReference type="EMBL" id="MGFX01000001">
    <property type="protein sequence ID" value="OGM15928.1"/>
    <property type="molecule type" value="Genomic_DNA"/>
</dbReference>
<dbReference type="Proteomes" id="UP000177382">
    <property type="component" value="Unassembled WGS sequence"/>
</dbReference>
<evidence type="ECO:0000256" key="1">
    <source>
        <dbReference type="ARBA" id="ARBA00006540"/>
    </source>
</evidence>
<keyword evidence="3 7" id="KW-0694">RNA-binding</keyword>
<dbReference type="GO" id="GO:0003735">
    <property type="term" value="F:structural constituent of ribosome"/>
    <property type="evidence" value="ECO:0007669"/>
    <property type="project" value="UniProtKB-UniRule"/>
</dbReference>
<feature type="region of interest" description="Disordered" evidence="8">
    <location>
        <begin position="160"/>
        <end position="183"/>
    </location>
</feature>
<feature type="compositionally biased region" description="Low complexity" evidence="8">
    <location>
        <begin position="270"/>
        <end position="283"/>
    </location>
</feature>
<evidence type="ECO:0000256" key="3">
    <source>
        <dbReference type="ARBA" id="ARBA00022884"/>
    </source>
</evidence>
<dbReference type="FunFam" id="2.40.30.10:FF:000004">
    <property type="entry name" value="50S ribosomal protein L3"/>
    <property type="match status" value="1"/>
</dbReference>
<dbReference type="GO" id="GO:0022625">
    <property type="term" value="C:cytosolic large ribosomal subunit"/>
    <property type="evidence" value="ECO:0007669"/>
    <property type="project" value="TreeGrafter"/>
</dbReference>
<dbReference type="InterPro" id="IPR009000">
    <property type="entry name" value="Transl_B-barrel_sf"/>
</dbReference>
<comment type="subunit">
    <text evidence="7">Part of the 50S ribosomal subunit. Forms a cluster with proteins L14 and L19.</text>
</comment>
<dbReference type="Pfam" id="PF00297">
    <property type="entry name" value="Ribosomal_L3"/>
    <property type="match status" value="1"/>
</dbReference>
<evidence type="ECO:0000313" key="10">
    <source>
        <dbReference type="Proteomes" id="UP000177382"/>
    </source>
</evidence>
<dbReference type="HAMAP" id="MF_01325_B">
    <property type="entry name" value="Ribosomal_uL3_B"/>
    <property type="match status" value="1"/>
</dbReference>
<dbReference type="PANTHER" id="PTHR11229:SF16">
    <property type="entry name" value="LARGE RIBOSOMAL SUBUNIT PROTEIN UL3C"/>
    <property type="match status" value="1"/>
</dbReference>
<protein>
    <recommendedName>
        <fullName evidence="6 7">Large ribosomal subunit protein uL3</fullName>
    </recommendedName>
</protein>
<evidence type="ECO:0000256" key="7">
    <source>
        <dbReference type="HAMAP-Rule" id="MF_01325"/>
    </source>
</evidence>
<dbReference type="SUPFAM" id="SSF50447">
    <property type="entry name" value="Translation proteins"/>
    <property type="match status" value="1"/>
</dbReference>
<evidence type="ECO:0000256" key="6">
    <source>
        <dbReference type="ARBA" id="ARBA00035243"/>
    </source>
</evidence>
<dbReference type="InterPro" id="IPR000597">
    <property type="entry name" value="Ribosomal_uL3"/>
</dbReference>
<evidence type="ECO:0000313" key="9">
    <source>
        <dbReference type="EMBL" id="OGM15928.1"/>
    </source>
</evidence>
<dbReference type="GO" id="GO:0006412">
    <property type="term" value="P:translation"/>
    <property type="evidence" value="ECO:0007669"/>
    <property type="project" value="UniProtKB-UniRule"/>
</dbReference>
<dbReference type="AlphaFoldDB" id="A0A1F7XNI3"/>
<dbReference type="PANTHER" id="PTHR11229">
    <property type="entry name" value="50S RIBOSOMAL PROTEIN L3"/>
    <property type="match status" value="1"/>
</dbReference>
<dbReference type="Gene3D" id="2.40.30.10">
    <property type="entry name" value="Translation factors"/>
    <property type="match status" value="1"/>
</dbReference>
<keyword evidence="2 7" id="KW-0699">rRNA-binding</keyword>
<feature type="region of interest" description="Disordered" evidence="8">
    <location>
        <begin position="253"/>
        <end position="312"/>
    </location>
</feature>
<dbReference type="Gene3D" id="3.30.160.810">
    <property type="match status" value="1"/>
</dbReference>
<dbReference type="NCBIfam" id="TIGR03625">
    <property type="entry name" value="L3_bact"/>
    <property type="match status" value="1"/>
</dbReference>
<keyword evidence="5 7" id="KW-0687">Ribonucleoprotein</keyword>
<name>A0A1F7XNI3_9BACT</name>
<dbReference type="InterPro" id="IPR019927">
    <property type="entry name" value="Ribosomal_uL3_bac/org-type"/>
</dbReference>
<keyword evidence="4 7" id="KW-0689">Ribosomal protein</keyword>
<comment type="similarity">
    <text evidence="1 7">Belongs to the universal ribosomal protein uL3 family.</text>
</comment>
<evidence type="ECO:0000256" key="4">
    <source>
        <dbReference type="ARBA" id="ARBA00022980"/>
    </source>
</evidence>
<dbReference type="STRING" id="1802485.A2V97_04135"/>
<evidence type="ECO:0000256" key="5">
    <source>
        <dbReference type="ARBA" id="ARBA00023274"/>
    </source>
</evidence>
<comment type="function">
    <text evidence="7">One of the primary rRNA binding proteins, it binds directly near the 3'-end of the 23S rRNA, where it nucleates assembly of the 50S subunit.</text>
</comment>
<reference evidence="9 10" key="1">
    <citation type="journal article" date="2016" name="Nat. Commun.">
        <title>Thousands of microbial genomes shed light on interconnected biogeochemical processes in an aquifer system.</title>
        <authorList>
            <person name="Anantharaman K."/>
            <person name="Brown C.T."/>
            <person name="Hug L.A."/>
            <person name="Sharon I."/>
            <person name="Castelle C.J."/>
            <person name="Probst A.J."/>
            <person name="Thomas B.C."/>
            <person name="Singh A."/>
            <person name="Wilkins M.J."/>
            <person name="Karaoz U."/>
            <person name="Brodie E.L."/>
            <person name="Williams K.H."/>
            <person name="Hubbard S.S."/>
            <person name="Banfield J.F."/>
        </authorList>
    </citation>
    <scope>NUCLEOTIDE SEQUENCE [LARGE SCALE GENOMIC DNA]</scope>
</reference>
<accession>A0A1F7XNI3</accession>
<proteinExistence type="inferred from homology"/>
<comment type="caution">
    <text evidence="9">The sequence shown here is derived from an EMBL/GenBank/DDBJ whole genome shotgun (WGS) entry which is preliminary data.</text>
</comment>
<evidence type="ECO:0000256" key="2">
    <source>
        <dbReference type="ARBA" id="ARBA00022730"/>
    </source>
</evidence>
<gene>
    <name evidence="7" type="primary">rplC</name>
    <name evidence="9" type="ORF">A2V97_04135</name>
</gene>
<dbReference type="GO" id="GO:0019843">
    <property type="term" value="F:rRNA binding"/>
    <property type="evidence" value="ECO:0007669"/>
    <property type="project" value="UniProtKB-UniRule"/>
</dbReference>
<evidence type="ECO:0000256" key="8">
    <source>
        <dbReference type="SAM" id="MobiDB-lite"/>
    </source>
</evidence>
<organism evidence="9 10">
    <name type="scientific">Candidatus Woesebacteria bacterium RBG_16_42_24</name>
    <dbReference type="NCBI Taxonomy" id="1802485"/>
    <lineage>
        <taxon>Bacteria</taxon>
        <taxon>Candidatus Woeseibacteriota</taxon>
    </lineage>
</organism>